<organism evidence="3 4">
    <name type="scientific">Nitrosomonas communis</name>
    <dbReference type="NCBI Taxonomy" id="44574"/>
    <lineage>
        <taxon>Bacteria</taxon>
        <taxon>Pseudomonadati</taxon>
        <taxon>Pseudomonadota</taxon>
        <taxon>Betaproteobacteria</taxon>
        <taxon>Nitrosomonadales</taxon>
        <taxon>Nitrosomonadaceae</taxon>
        <taxon>Nitrosomonas</taxon>
    </lineage>
</organism>
<protein>
    <recommendedName>
        <fullName evidence="5">IS4 family transposase</fullName>
    </recommendedName>
</protein>
<feature type="transmembrane region" description="Helical" evidence="2">
    <location>
        <begin position="12"/>
        <end position="29"/>
    </location>
</feature>
<feature type="region of interest" description="Disordered" evidence="1">
    <location>
        <begin position="59"/>
        <end position="80"/>
    </location>
</feature>
<keyword evidence="2" id="KW-1133">Transmembrane helix</keyword>
<dbReference type="Proteomes" id="UP000183454">
    <property type="component" value="Unassembled WGS sequence"/>
</dbReference>
<feature type="non-terminal residue" evidence="3">
    <location>
        <position position="1"/>
    </location>
</feature>
<evidence type="ECO:0000256" key="1">
    <source>
        <dbReference type="SAM" id="MobiDB-lite"/>
    </source>
</evidence>
<accession>A0A1H2X1G2</accession>
<reference evidence="3 4" key="1">
    <citation type="submission" date="2016-10" db="EMBL/GenBank/DDBJ databases">
        <authorList>
            <person name="de Groot N.N."/>
        </authorList>
    </citation>
    <scope>NUCLEOTIDE SEQUENCE [LARGE SCALE GENOMIC DNA]</scope>
    <source>
        <strain evidence="3 4">Nm110</strain>
    </source>
</reference>
<sequence>IKRFLGTSKNAVLIQVTVAIIAYLLVRLVQQSFPNSLSMQQWARLICVNIFARKQLESLAEPPPNPTNPSSTQQLDLGFA</sequence>
<evidence type="ECO:0008006" key="5">
    <source>
        <dbReference type="Google" id="ProtNLM"/>
    </source>
</evidence>
<evidence type="ECO:0000256" key="2">
    <source>
        <dbReference type="SAM" id="Phobius"/>
    </source>
</evidence>
<dbReference type="AlphaFoldDB" id="A0A1H2X1G2"/>
<evidence type="ECO:0000313" key="3">
    <source>
        <dbReference type="EMBL" id="SDW86618.1"/>
    </source>
</evidence>
<name>A0A1H2X1G2_9PROT</name>
<gene>
    <name evidence="3" type="ORF">SAMN05421882_103333</name>
</gene>
<keyword evidence="2" id="KW-0812">Transmembrane</keyword>
<proteinExistence type="predicted"/>
<dbReference type="EMBL" id="FNNH01000033">
    <property type="protein sequence ID" value="SDW86618.1"/>
    <property type="molecule type" value="Genomic_DNA"/>
</dbReference>
<evidence type="ECO:0000313" key="4">
    <source>
        <dbReference type="Proteomes" id="UP000183454"/>
    </source>
</evidence>
<keyword evidence="2" id="KW-0472">Membrane</keyword>